<dbReference type="PANTHER" id="PTHR31497:SF0">
    <property type="entry name" value="AUTOCRINE PROLIFERATION REPRESSOR PROTEIN A"/>
    <property type="match status" value="1"/>
</dbReference>
<dbReference type="EMBL" id="PYSW02000048">
    <property type="protein sequence ID" value="KAG2374015.1"/>
    <property type="molecule type" value="Genomic_DNA"/>
</dbReference>
<dbReference type="SUPFAM" id="SSF53474">
    <property type="entry name" value="alpha/beta-Hydrolases"/>
    <property type="match status" value="1"/>
</dbReference>
<dbReference type="PROSITE" id="PS51257">
    <property type="entry name" value="PROKAR_LIPOPROTEIN"/>
    <property type="match status" value="1"/>
</dbReference>
<dbReference type="AlphaFoldDB" id="A0AA88KCP1"/>
<evidence type="ECO:0000313" key="2">
    <source>
        <dbReference type="EMBL" id="KAG2374015.1"/>
    </source>
</evidence>
<reference evidence="2 3" key="1">
    <citation type="journal article" date="2018" name="BMC Genomics">
        <title>The genome of Naegleria lovaniensis, the basis for a comparative approach to unravel pathogenicity factors of the human pathogenic amoeba N. fowleri.</title>
        <authorList>
            <person name="Liechti N."/>
            <person name="Schurch N."/>
            <person name="Bruggmann R."/>
            <person name="Wittwer M."/>
        </authorList>
    </citation>
    <scope>NUCLEOTIDE SEQUENCE [LARGE SCALE GENOMIC DNA]</scope>
    <source>
        <strain evidence="2 3">ATCC 30569</strain>
    </source>
</reference>
<dbReference type="InterPro" id="IPR009199">
    <property type="entry name" value="PhoPQ-act_pathogen-rel_PqaA"/>
</dbReference>
<organism evidence="2 3">
    <name type="scientific">Naegleria lovaniensis</name>
    <name type="common">Amoeba</name>
    <dbReference type="NCBI Taxonomy" id="51637"/>
    <lineage>
        <taxon>Eukaryota</taxon>
        <taxon>Discoba</taxon>
        <taxon>Heterolobosea</taxon>
        <taxon>Tetramitia</taxon>
        <taxon>Eutetramitia</taxon>
        <taxon>Vahlkampfiidae</taxon>
        <taxon>Naegleria</taxon>
    </lineage>
</organism>
<evidence type="ECO:0000256" key="1">
    <source>
        <dbReference type="SAM" id="SignalP"/>
    </source>
</evidence>
<dbReference type="Gene3D" id="3.40.50.1820">
    <property type="entry name" value="alpha/beta hydrolase"/>
    <property type="match status" value="1"/>
</dbReference>
<evidence type="ECO:0008006" key="4">
    <source>
        <dbReference type="Google" id="ProtNLM"/>
    </source>
</evidence>
<dbReference type="RefSeq" id="XP_044543189.1">
    <property type="nucleotide sequence ID" value="XM_044686711.1"/>
</dbReference>
<dbReference type="InterPro" id="IPR029058">
    <property type="entry name" value="AB_hydrolase_fold"/>
</dbReference>
<accession>A0AA88KCP1</accession>
<dbReference type="Pfam" id="PF10142">
    <property type="entry name" value="PhoPQ_related"/>
    <property type="match status" value="1"/>
</dbReference>
<proteinExistence type="predicted"/>
<evidence type="ECO:0000313" key="3">
    <source>
        <dbReference type="Proteomes" id="UP000816034"/>
    </source>
</evidence>
<name>A0AA88KCP1_NAELO</name>
<feature type="chain" id="PRO_5041739677" description="Autocrine proliferation repressor A-like" evidence="1">
    <location>
        <begin position="25"/>
        <end position="504"/>
    </location>
</feature>
<dbReference type="Proteomes" id="UP000816034">
    <property type="component" value="Unassembled WGS sequence"/>
</dbReference>
<keyword evidence="3" id="KW-1185">Reference proteome</keyword>
<dbReference type="PIRSF" id="PIRSF014728">
    <property type="entry name" value="PqaA"/>
    <property type="match status" value="1"/>
</dbReference>
<feature type="signal peptide" evidence="1">
    <location>
        <begin position="1"/>
        <end position="24"/>
    </location>
</feature>
<dbReference type="GeneID" id="68103548"/>
<protein>
    <recommendedName>
        <fullName evidence="4">Autocrine proliferation repressor A-like</fullName>
    </recommendedName>
</protein>
<keyword evidence="1" id="KW-0732">Signal</keyword>
<sequence>MRVARSLISLLLLSVAVLTAGCLATGNHEESTSDFRQALHQYVHSPSDVFSYRLIETTTTSQATIYTLNITSLTWLPESEVGSKHIWYHFVTVAIPNDLNKVNSQGFFFITNGRTDQPAPGADATTSSPVGIDAFSTSLAVNTKSIAATLYLIPNQPMSYNSDPEHLIREEDAIIGFGWRRFMNNTADNLLYVTQLPMVKASKLSLDAVQHFVQQKIDNYRLETFMVGGNSKRGWTTLLLGGVDNRVNSIVPVVIPTFGTKRFIKRSYDNMCAWPWAYYDYVTSGVTDQLFTPEFEDLTDIVDPLHYDRLDTIQKYQILAMGDEFFSPDLNSLSYRRVKGDKYVRYVPNAGHFLQDTDFLPVLQSYYYARHNQIEIPKYQFSHEFIPEGLLINVKITNGKRPTRVQLWSATNLNGPRDFRTTTIGVNAWTATELSEIEAFEWQVLVRNPVSGYTAAMVELVFENYVSVEGVQMAPLKFTTNSYITPNTLPCDISPDNLPTRQMV</sequence>
<gene>
    <name evidence="2" type="ORF">C9374_011094</name>
</gene>
<comment type="caution">
    <text evidence="2">The sequence shown here is derived from an EMBL/GenBank/DDBJ whole genome shotgun (WGS) entry which is preliminary data.</text>
</comment>
<dbReference type="PANTHER" id="PTHR31497">
    <property type="entry name" value="AUTOCRINE PROLIFERATION REPRESSOR PROTEIN A"/>
    <property type="match status" value="1"/>
</dbReference>